<dbReference type="PANTHER" id="PTHR44191">
    <property type="entry name" value="TRANSCRIPTION FACTOR KUA1"/>
    <property type="match status" value="1"/>
</dbReference>
<dbReference type="InterPro" id="IPR001878">
    <property type="entry name" value="Znf_CCHC"/>
</dbReference>
<dbReference type="PROSITE" id="PS50090">
    <property type="entry name" value="MYB_LIKE"/>
    <property type="match status" value="1"/>
</dbReference>
<dbReference type="STRING" id="2711.A0A067EQ38"/>
<dbReference type="InterPro" id="IPR001005">
    <property type="entry name" value="SANT/Myb"/>
</dbReference>
<evidence type="ECO:0000256" key="1">
    <source>
        <dbReference type="ARBA" id="ARBA00004123"/>
    </source>
</evidence>
<evidence type="ECO:0000256" key="3">
    <source>
        <dbReference type="ARBA" id="ARBA00023125"/>
    </source>
</evidence>
<dbReference type="GO" id="GO:0008270">
    <property type="term" value="F:zinc ion binding"/>
    <property type="evidence" value="ECO:0007669"/>
    <property type="project" value="UniProtKB-KW"/>
</dbReference>
<evidence type="ECO:0000259" key="7">
    <source>
        <dbReference type="PROSITE" id="PS50090"/>
    </source>
</evidence>
<dbReference type="SMART" id="SM00717">
    <property type="entry name" value="SANT"/>
    <property type="match status" value="1"/>
</dbReference>
<dbReference type="GO" id="GO:0009739">
    <property type="term" value="P:response to gibberellin"/>
    <property type="evidence" value="ECO:0000318"/>
    <property type="project" value="GO_Central"/>
</dbReference>
<comment type="subcellular location">
    <subcellularLocation>
        <location evidence="1">Nucleus</location>
    </subcellularLocation>
</comment>
<feature type="domain" description="SANT" evidence="9">
    <location>
        <begin position="91"/>
        <end position="144"/>
    </location>
</feature>
<dbReference type="GO" id="GO:0009723">
    <property type="term" value="P:response to ethylene"/>
    <property type="evidence" value="ECO:0000318"/>
    <property type="project" value="GO_Central"/>
</dbReference>
<dbReference type="Proteomes" id="UP000027120">
    <property type="component" value="Unassembled WGS sequence"/>
</dbReference>
<dbReference type="GO" id="GO:0005634">
    <property type="term" value="C:nucleus"/>
    <property type="evidence" value="ECO:0007669"/>
    <property type="project" value="UniProtKB-SubCell"/>
</dbReference>
<keyword evidence="6" id="KW-0863">Zinc-finger</keyword>
<dbReference type="PANTHER" id="PTHR44191:SF45">
    <property type="entry name" value="TRANSCRIPTION FACTOR MYB1R1-LIKE"/>
    <property type="match status" value="1"/>
</dbReference>
<keyword evidence="6" id="KW-0479">Metal-binding</keyword>
<accession>A0A067EQ38</accession>
<organism evidence="11 12">
    <name type="scientific">Citrus sinensis</name>
    <name type="common">Sweet orange</name>
    <name type="synonym">Citrus aurantium var. sinensis</name>
    <dbReference type="NCBI Taxonomy" id="2711"/>
    <lineage>
        <taxon>Eukaryota</taxon>
        <taxon>Viridiplantae</taxon>
        <taxon>Streptophyta</taxon>
        <taxon>Embryophyta</taxon>
        <taxon>Tracheophyta</taxon>
        <taxon>Spermatophyta</taxon>
        <taxon>Magnoliopsida</taxon>
        <taxon>eudicotyledons</taxon>
        <taxon>Gunneridae</taxon>
        <taxon>Pentapetalae</taxon>
        <taxon>rosids</taxon>
        <taxon>malvids</taxon>
        <taxon>Sapindales</taxon>
        <taxon>Rutaceae</taxon>
        <taxon>Aurantioideae</taxon>
        <taxon>Citrus</taxon>
    </lineage>
</organism>
<dbReference type="GO" id="GO:0006355">
    <property type="term" value="P:regulation of DNA-templated transcription"/>
    <property type="evidence" value="ECO:0007669"/>
    <property type="project" value="UniProtKB-ARBA"/>
</dbReference>
<dbReference type="NCBIfam" id="TIGR01557">
    <property type="entry name" value="myb_SHAQKYF"/>
    <property type="match status" value="1"/>
</dbReference>
<evidence type="ECO:0000313" key="12">
    <source>
        <dbReference type="Proteomes" id="UP000027120"/>
    </source>
</evidence>
<dbReference type="PROSITE" id="PS51293">
    <property type="entry name" value="SANT"/>
    <property type="match status" value="1"/>
</dbReference>
<dbReference type="SUPFAM" id="SSF46689">
    <property type="entry name" value="Homeodomain-like"/>
    <property type="match status" value="1"/>
</dbReference>
<evidence type="ECO:0000256" key="4">
    <source>
        <dbReference type="ARBA" id="ARBA00023163"/>
    </source>
</evidence>
<dbReference type="InterPro" id="IPR052245">
    <property type="entry name" value="Plant_Stress_Dev_TF"/>
</dbReference>
<feature type="domain" description="HTH myb-type" evidence="10">
    <location>
        <begin position="88"/>
        <end position="144"/>
    </location>
</feature>
<dbReference type="FunFam" id="1.10.10.60:FF:000009">
    <property type="entry name" value="transcription factor MYB1R1"/>
    <property type="match status" value="1"/>
</dbReference>
<dbReference type="InterPro" id="IPR017930">
    <property type="entry name" value="Myb_dom"/>
</dbReference>
<dbReference type="AlphaFoldDB" id="A0A067EQ38"/>
<dbReference type="EMBL" id="KK784964">
    <property type="protein sequence ID" value="KDO57294.1"/>
    <property type="molecule type" value="Genomic_DNA"/>
</dbReference>
<dbReference type="InterPro" id="IPR009057">
    <property type="entry name" value="Homeodomain-like_sf"/>
</dbReference>
<feature type="domain" description="CCHC-type" evidence="8">
    <location>
        <begin position="2"/>
        <end position="17"/>
    </location>
</feature>
<sequence>MRKCSHCGHNGHNSRTCHAKGCFKLFGVNILDQIQDLPSMKKSVKKSYSVGNLQSLGGEFNGHVDEGREFDGDVDEGYLSDGPIHTKHERKRGKPWTEAEHRVFLEGLKLLGKGDWKGISKNFVTTRTPTQVASHAQKYFLRQASSDKKNRRTSLFDMPLKESGSTSSQAMNGFPNLCSDLVVPVPATTGLAYYHHGIPYMVRINLI</sequence>
<dbReference type="PROSITE" id="PS50158">
    <property type="entry name" value="ZF_CCHC"/>
    <property type="match status" value="1"/>
</dbReference>
<keyword evidence="6" id="KW-0862">Zinc</keyword>
<dbReference type="InterPro" id="IPR006447">
    <property type="entry name" value="Myb_dom_plants"/>
</dbReference>
<protein>
    <submittedName>
        <fullName evidence="11">Uncharacterized protein</fullName>
    </submittedName>
</protein>
<keyword evidence="4" id="KW-0804">Transcription</keyword>
<feature type="domain" description="Myb-like" evidence="7">
    <location>
        <begin position="88"/>
        <end position="140"/>
    </location>
</feature>
<dbReference type="SMR" id="A0A067EQ38"/>
<evidence type="ECO:0000259" key="8">
    <source>
        <dbReference type="PROSITE" id="PS50158"/>
    </source>
</evidence>
<name>A0A067EQ38_CITSI</name>
<evidence type="ECO:0000259" key="9">
    <source>
        <dbReference type="PROSITE" id="PS51293"/>
    </source>
</evidence>
<evidence type="ECO:0000256" key="5">
    <source>
        <dbReference type="ARBA" id="ARBA00023242"/>
    </source>
</evidence>
<gene>
    <name evidence="11" type="ORF">CISIN_1g048263mg</name>
</gene>
<proteinExistence type="predicted"/>
<keyword evidence="5" id="KW-0539">Nucleus</keyword>
<dbReference type="GO" id="GO:0003677">
    <property type="term" value="F:DNA binding"/>
    <property type="evidence" value="ECO:0007669"/>
    <property type="project" value="UniProtKB-KW"/>
</dbReference>
<dbReference type="PROSITE" id="PS51294">
    <property type="entry name" value="HTH_MYB"/>
    <property type="match status" value="1"/>
</dbReference>
<keyword evidence="3" id="KW-0238">DNA-binding</keyword>
<evidence type="ECO:0000256" key="2">
    <source>
        <dbReference type="ARBA" id="ARBA00023015"/>
    </source>
</evidence>
<keyword evidence="2" id="KW-0805">Transcription regulation</keyword>
<evidence type="ECO:0000259" key="10">
    <source>
        <dbReference type="PROSITE" id="PS51294"/>
    </source>
</evidence>
<evidence type="ECO:0000313" key="11">
    <source>
        <dbReference type="EMBL" id="KDO57294.1"/>
    </source>
</evidence>
<dbReference type="InterPro" id="IPR017884">
    <property type="entry name" value="SANT_dom"/>
</dbReference>
<dbReference type="CDD" id="cd00167">
    <property type="entry name" value="SANT"/>
    <property type="match status" value="1"/>
</dbReference>
<keyword evidence="12" id="KW-1185">Reference proteome</keyword>
<evidence type="ECO:0000256" key="6">
    <source>
        <dbReference type="PROSITE-ProRule" id="PRU00047"/>
    </source>
</evidence>
<dbReference type="Gene3D" id="1.10.10.60">
    <property type="entry name" value="Homeodomain-like"/>
    <property type="match status" value="1"/>
</dbReference>
<reference evidence="11 12" key="1">
    <citation type="submission" date="2014-04" db="EMBL/GenBank/DDBJ databases">
        <authorList>
            <consortium name="International Citrus Genome Consortium"/>
            <person name="Gmitter F."/>
            <person name="Chen C."/>
            <person name="Farmerie W."/>
            <person name="Harkins T."/>
            <person name="Desany B."/>
            <person name="Mohiuddin M."/>
            <person name="Kodira C."/>
            <person name="Borodovsky M."/>
            <person name="Lomsadze A."/>
            <person name="Burns P."/>
            <person name="Jenkins J."/>
            <person name="Prochnik S."/>
            <person name="Shu S."/>
            <person name="Chapman J."/>
            <person name="Pitluck S."/>
            <person name="Schmutz J."/>
            <person name="Rokhsar D."/>
        </authorList>
    </citation>
    <scope>NUCLEOTIDE SEQUENCE</scope>
</reference>
<dbReference type="Pfam" id="PF00249">
    <property type="entry name" value="Myb_DNA-binding"/>
    <property type="match status" value="1"/>
</dbReference>